<name>A0A2I0QUJ7_9BACI</name>
<dbReference type="EMBL" id="PJNH01000002">
    <property type="protein sequence ID" value="PKR77760.1"/>
    <property type="molecule type" value="Genomic_DNA"/>
</dbReference>
<evidence type="ECO:0000259" key="2">
    <source>
        <dbReference type="Pfam" id="PF01551"/>
    </source>
</evidence>
<evidence type="ECO:0000313" key="4">
    <source>
        <dbReference type="Proteomes" id="UP000243524"/>
    </source>
</evidence>
<dbReference type="PANTHER" id="PTHR21666">
    <property type="entry name" value="PEPTIDASE-RELATED"/>
    <property type="match status" value="1"/>
</dbReference>
<keyword evidence="1" id="KW-1133">Transmembrane helix</keyword>
<keyword evidence="1" id="KW-0472">Membrane</keyword>
<dbReference type="PANTHER" id="PTHR21666:SF291">
    <property type="entry name" value="STAGE II SPORULATION PROTEIN Q"/>
    <property type="match status" value="1"/>
</dbReference>
<accession>A0A2I0QUJ7</accession>
<dbReference type="GO" id="GO:0004222">
    <property type="term" value="F:metalloendopeptidase activity"/>
    <property type="evidence" value="ECO:0007669"/>
    <property type="project" value="TreeGrafter"/>
</dbReference>
<evidence type="ECO:0000313" key="3">
    <source>
        <dbReference type="EMBL" id="PKR77760.1"/>
    </source>
</evidence>
<dbReference type="AlphaFoldDB" id="A0A2I0QUJ7"/>
<sequence>MMKMNENERKYIHQSKWKRLTRQRWFYPTLYITLVAVVLTGILLYQFQTPETTSNDTDGMSWDEEQDDLMGMGDSDEGEDAEPVVAQQEDLVMPVLLGENAEIMTKFYDVNASEEDQQQALIFYNNQYYQSKGVDITSKDGETFEVIAALSGTVTMVDDDELRGQVIEIEHEGERTTVYSSLSEVNVSEGDEVSQGDVIGTSGENVYGEPDVTKVHFEMIEDGTYVDPGFH</sequence>
<proteinExistence type="predicted"/>
<organism evidence="3 4">
    <name type="scientific">Halalkalibacillus sediminis</name>
    <dbReference type="NCBI Taxonomy" id="2018042"/>
    <lineage>
        <taxon>Bacteria</taxon>
        <taxon>Bacillati</taxon>
        <taxon>Bacillota</taxon>
        <taxon>Bacilli</taxon>
        <taxon>Bacillales</taxon>
        <taxon>Bacillaceae</taxon>
        <taxon>Halalkalibacillus</taxon>
    </lineage>
</organism>
<feature type="domain" description="M23ase beta-sheet core" evidence="2">
    <location>
        <begin position="131"/>
        <end position="228"/>
    </location>
</feature>
<dbReference type="InterPro" id="IPR050570">
    <property type="entry name" value="Cell_wall_metabolism_enzyme"/>
</dbReference>
<dbReference type="CDD" id="cd12797">
    <property type="entry name" value="M23_peptidase"/>
    <property type="match status" value="1"/>
</dbReference>
<comment type="caution">
    <text evidence="3">The sequence shown here is derived from an EMBL/GenBank/DDBJ whole genome shotgun (WGS) entry which is preliminary data.</text>
</comment>
<dbReference type="Gene3D" id="2.70.70.10">
    <property type="entry name" value="Glucose Permease (Domain IIA)"/>
    <property type="match status" value="1"/>
</dbReference>
<evidence type="ECO:0000256" key="1">
    <source>
        <dbReference type="SAM" id="Phobius"/>
    </source>
</evidence>
<keyword evidence="4" id="KW-1185">Reference proteome</keyword>
<reference evidence="3 4" key="1">
    <citation type="submission" date="2017-06" db="EMBL/GenBank/DDBJ databases">
        <title>the draft geome sequence of Illustriluteabacillus marina B3227.</title>
        <authorList>
            <person name="He R.-H."/>
            <person name="Du Z.-J."/>
        </authorList>
    </citation>
    <scope>NUCLEOTIDE SEQUENCE [LARGE SCALE GENOMIC DNA]</scope>
    <source>
        <strain evidence="3 4">B3227</strain>
    </source>
</reference>
<feature type="transmembrane region" description="Helical" evidence="1">
    <location>
        <begin position="25"/>
        <end position="47"/>
    </location>
</feature>
<dbReference type="InterPro" id="IPR016047">
    <property type="entry name" value="M23ase_b-sheet_dom"/>
</dbReference>
<keyword evidence="1" id="KW-0812">Transmembrane</keyword>
<gene>
    <name evidence="3" type="ORF">CEY16_07460</name>
</gene>
<dbReference type="Proteomes" id="UP000243524">
    <property type="component" value="Unassembled WGS sequence"/>
</dbReference>
<dbReference type="InterPro" id="IPR011055">
    <property type="entry name" value="Dup_hybrid_motif"/>
</dbReference>
<dbReference type="Pfam" id="PF01551">
    <property type="entry name" value="Peptidase_M23"/>
    <property type="match status" value="1"/>
</dbReference>
<protein>
    <submittedName>
        <fullName evidence="3">Stage II sporulation protein SpoIIQ</fullName>
    </submittedName>
</protein>
<dbReference type="SUPFAM" id="SSF51261">
    <property type="entry name" value="Duplicated hybrid motif"/>
    <property type="match status" value="1"/>
</dbReference>